<dbReference type="SUPFAM" id="SSF53474">
    <property type="entry name" value="alpha/beta-Hydrolases"/>
    <property type="match status" value="1"/>
</dbReference>
<feature type="transmembrane region" description="Helical" evidence="1">
    <location>
        <begin position="6"/>
        <end position="26"/>
    </location>
</feature>
<dbReference type="RefSeq" id="WP_173059685.1">
    <property type="nucleotide sequence ID" value="NZ_BAABGO010000026.1"/>
</dbReference>
<dbReference type="Gene3D" id="3.40.50.1820">
    <property type="entry name" value="alpha/beta hydrolase"/>
    <property type="match status" value="1"/>
</dbReference>
<feature type="domain" description="Thioesterase" evidence="2">
    <location>
        <begin position="45"/>
        <end position="235"/>
    </location>
</feature>
<accession>A0A6V8KG88</accession>
<dbReference type="AlphaFoldDB" id="A0A6V8KG88"/>
<dbReference type="InterPro" id="IPR029058">
    <property type="entry name" value="AB_hydrolase_fold"/>
</dbReference>
<reference evidence="3 4" key="2">
    <citation type="submission" date="2020-03" db="EMBL/GenBank/DDBJ databases">
        <authorList>
            <person name="Ichikawa N."/>
            <person name="Kimura A."/>
            <person name="Kitahashi Y."/>
            <person name="Uohara A."/>
        </authorList>
    </citation>
    <scope>NUCLEOTIDE SEQUENCE [LARGE SCALE GENOMIC DNA]</scope>
    <source>
        <strain evidence="3 4">NBRC 108639</strain>
    </source>
</reference>
<dbReference type="Pfam" id="PF00975">
    <property type="entry name" value="Thioesterase"/>
    <property type="match status" value="1"/>
</dbReference>
<reference evidence="3 4" key="1">
    <citation type="submission" date="2020-03" db="EMBL/GenBank/DDBJ databases">
        <title>Whole genome shotgun sequence of Phytohabitans houttuyneae NBRC 108639.</title>
        <authorList>
            <person name="Komaki H."/>
            <person name="Tamura T."/>
        </authorList>
    </citation>
    <scope>NUCLEOTIDE SEQUENCE [LARGE SCALE GENOMIC DNA]</scope>
    <source>
        <strain evidence="3 4">NBRC 108639</strain>
    </source>
</reference>
<evidence type="ECO:0000256" key="1">
    <source>
        <dbReference type="SAM" id="Phobius"/>
    </source>
</evidence>
<keyword evidence="4" id="KW-1185">Reference proteome</keyword>
<evidence type="ECO:0000313" key="3">
    <source>
        <dbReference type="EMBL" id="GFJ81056.1"/>
    </source>
</evidence>
<protein>
    <recommendedName>
        <fullName evidence="2">Thioesterase domain-containing protein</fullName>
    </recommendedName>
</protein>
<dbReference type="EMBL" id="BLPF01000002">
    <property type="protein sequence ID" value="GFJ81056.1"/>
    <property type="molecule type" value="Genomic_DNA"/>
</dbReference>
<dbReference type="InterPro" id="IPR001031">
    <property type="entry name" value="Thioesterase"/>
</dbReference>
<keyword evidence="1" id="KW-0472">Membrane</keyword>
<evidence type="ECO:0000313" key="4">
    <source>
        <dbReference type="Proteomes" id="UP000482800"/>
    </source>
</evidence>
<keyword evidence="1" id="KW-0812">Transmembrane</keyword>
<sequence>MSVREPTLVLVSILGAGFSYGPWLAAIGQRYPRLLLDVDGVRGRTLGDLAIEQVELLRATRAGAPLVFAGWSAGGVLAHEMARAWYERLGALPPVLMIDSTALTPPDPVPAHELLNDFLRDLALSTGIQAPVLAPDDARGAPREVFADVVARLRQQGRGYQLDLADLMARYEAFDEVTRLVREHDPTPYPGQVCLVQAAQTDTEAADWTPLCGSLRVSVLPGNHYTVLRAQPERLVLLGARLLDASAAAARPTPRDEVVR</sequence>
<gene>
    <name evidence="3" type="ORF">Phou_052360</name>
</gene>
<evidence type="ECO:0000259" key="2">
    <source>
        <dbReference type="Pfam" id="PF00975"/>
    </source>
</evidence>
<comment type="caution">
    <text evidence="3">The sequence shown here is derived from an EMBL/GenBank/DDBJ whole genome shotgun (WGS) entry which is preliminary data.</text>
</comment>
<name>A0A6V8KG88_9ACTN</name>
<organism evidence="3 4">
    <name type="scientific">Phytohabitans houttuyneae</name>
    <dbReference type="NCBI Taxonomy" id="1076126"/>
    <lineage>
        <taxon>Bacteria</taxon>
        <taxon>Bacillati</taxon>
        <taxon>Actinomycetota</taxon>
        <taxon>Actinomycetes</taxon>
        <taxon>Micromonosporales</taxon>
        <taxon>Micromonosporaceae</taxon>
    </lineage>
</organism>
<proteinExistence type="predicted"/>
<dbReference type="Proteomes" id="UP000482800">
    <property type="component" value="Unassembled WGS sequence"/>
</dbReference>
<keyword evidence="1" id="KW-1133">Transmembrane helix</keyword>